<accession>A0A507QT57</accession>
<dbReference type="GO" id="GO:0006044">
    <property type="term" value="P:N-acetylglucosamine metabolic process"/>
    <property type="evidence" value="ECO:0007669"/>
    <property type="project" value="TreeGrafter"/>
</dbReference>
<dbReference type="GO" id="GO:0005737">
    <property type="term" value="C:cytoplasm"/>
    <property type="evidence" value="ECO:0007669"/>
    <property type="project" value="TreeGrafter"/>
</dbReference>
<evidence type="ECO:0000313" key="2">
    <source>
        <dbReference type="Proteomes" id="UP000319663"/>
    </source>
</evidence>
<dbReference type="OrthoDB" id="498286at2759"/>
<dbReference type="STRING" id="5098.A0A507QT57"/>
<name>A0A507QT57_MONPU</name>
<keyword evidence="2" id="KW-1185">Reference proteome</keyword>
<proteinExistence type="predicted"/>
<reference evidence="1 2" key="1">
    <citation type="submission" date="2019-06" db="EMBL/GenBank/DDBJ databases">
        <title>Wine fermentation using esterase from Monascus purpureus.</title>
        <authorList>
            <person name="Geng C."/>
            <person name="Zhang Y."/>
        </authorList>
    </citation>
    <scope>NUCLEOTIDE SEQUENCE [LARGE SCALE GENOMIC DNA]</scope>
    <source>
        <strain evidence="1">HQ1</strain>
    </source>
</reference>
<dbReference type="InterPro" id="IPR022036">
    <property type="entry name" value="DUF3605"/>
</dbReference>
<dbReference type="Proteomes" id="UP000319663">
    <property type="component" value="Unassembled WGS sequence"/>
</dbReference>
<gene>
    <name evidence="1" type="ORF">MPDQ_006935</name>
</gene>
<dbReference type="EMBL" id="VIFY01000067">
    <property type="protein sequence ID" value="TQB72216.1"/>
    <property type="molecule type" value="Genomic_DNA"/>
</dbReference>
<comment type="caution">
    <text evidence="1">The sequence shown here is derived from an EMBL/GenBank/DDBJ whole genome shotgun (WGS) entry which is preliminary data.</text>
</comment>
<evidence type="ECO:0008006" key="3">
    <source>
        <dbReference type="Google" id="ProtNLM"/>
    </source>
</evidence>
<organism evidence="1 2">
    <name type="scientific">Monascus purpureus</name>
    <name type="common">Red mold</name>
    <name type="synonym">Monascus anka</name>
    <dbReference type="NCBI Taxonomy" id="5098"/>
    <lineage>
        <taxon>Eukaryota</taxon>
        <taxon>Fungi</taxon>
        <taxon>Dikarya</taxon>
        <taxon>Ascomycota</taxon>
        <taxon>Pezizomycotina</taxon>
        <taxon>Eurotiomycetes</taxon>
        <taxon>Eurotiomycetidae</taxon>
        <taxon>Eurotiales</taxon>
        <taxon>Aspergillaceae</taxon>
        <taxon>Monascus</taxon>
    </lineage>
</organism>
<sequence length="214" mass="24804">MSLPSLEQTPFSLTETDRQVLAQTDDEFVLHDWEDLKNIIARNDLGSLKRKPSDLVRYIRWSTEIKAQYGSVTNYVCQRRLGWEPPFTFRNPVPFADPADYKILRNDWPYGVSPGISHLVVWLQTPIPVKEEGGDMTEESRALVEDFVQRTFVMRLNGICPDPVERVLWFKNWTALQSVRALDHVHILVRDVPEEVLLEWTGEPLSKQDMSLPN</sequence>
<dbReference type="AlphaFoldDB" id="A0A507QT57"/>
<evidence type="ECO:0000313" key="1">
    <source>
        <dbReference type="EMBL" id="TQB72216.1"/>
    </source>
</evidence>
<dbReference type="PANTHER" id="PTHR35020">
    <property type="entry name" value="N-ACETYLGLUCOSAMINE-INDUCED PROTEIN 1"/>
    <property type="match status" value="1"/>
</dbReference>
<protein>
    <recommendedName>
        <fullName evidence="3">N-acetylglucosamine-induced protein 1</fullName>
    </recommendedName>
</protein>
<dbReference type="PANTHER" id="PTHR35020:SF2">
    <property type="entry name" value="N-ACETYLGLUCOSAMINE-INDUCED PROTEIN 1"/>
    <property type="match status" value="1"/>
</dbReference>
<dbReference type="Pfam" id="PF12239">
    <property type="entry name" value="DUF3605"/>
    <property type="match status" value="1"/>
</dbReference>